<evidence type="ECO:0000313" key="2">
    <source>
        <dbReference type="EMBL" id="KBZ59121.1"/>
    </source>
</evidence>
<feature type="region of interest" description="Disordered" evidence="1">
    <location>
        <begin position="243"/>
        <end position="284"/>
    </location>
</feature>
<dbReference type="EMBL" id="JLXW01000011">
    <property type="protein sequence ID" value="KBZ59121.1"/>
    <property type="molecule type" value="Genomic_DNA"/>
</dbReference>
<dbReference type="AlphaFoldDB" id="A0A051TS07"/>
<dbReference type="RefSeq" id="WP_044487084.1">
    <property type="nucleotide sequence ID" value="NZ_KK328284.1"/>
</dbReference>
<dbReference type="PATRIC" id="fig|1324261.3.peg.4716"/>
<evidence type="ECO:0008006" key="4">
    <source>
        <dbReference type="Google" id="ProtNLM"/>
    </source>
</evidence>
<organism evidence="2 3">
    <name type="scientific">Mycobacterium [tuberculosis] TKK-01-0051</name>
    <dbReference type="NCBI Taxonomy" id="1324261"/>
    <lineage>
        <taxon>Bacteria</taxon>
        <taxon>Bacillati</taxon>
        <taxon>Actinomycetota</taxon>
        <taxon>Actinomycetes</taxon>
        <taxon>Mycobacteriales</taxon>
        <taxon>Mycobacteriaceae</taxon>
        <taxon>Mycobacterium</taxon>
        <taxon>Mycobacterium avium complex (MAC)</taxon>
    </lineage>
</organism>
<name>A0A051TS07_9MYCO</name>
<sequence>MDAPPYDATVLLSCGHESAGGIALPELTPIAEVLPAGRTLSDAVTTALEQGPRPVCVVPMTIGRDPRLIAESARAVRWAAAEAGLPHRVALAAPFGTANHLIAWLRSAALRCERRPGVGYGLLITAPVGGPFDDAELFRVARLVRQYGSHRLVEVAFTGGDPDIAEGIDRLTRLGAERVGLISAGFGACSHDVNNNAAAPVDDAGPLLGPATIGQVVQARVAAALDGLAQGEDGIAAGLHAEHGHGYAHSHGPANHTHPHTEHHHAEHHHTEHHHTEHHHTEHC</sequence>
<reference evidence="2 3" key="1">
    <citation type="submission" date="2014-04" db="EMBL/GenBank/DDBJ databases">
        <title>The Genome Sequence of Mycobacterium tuberculosis TKK-01-0051.</title>
        <authorList>
            <consortium name="The Broad Institute Genomics Platform"/>
            <consortium name="The Broad Institute Genome Sequencing Center for Infectious Disease"/>
            <person name="Earl A.M."/>
            <person name="Cohen K."/>
            <person name="Pym A."/>
            <person name="Bishai W."/>
            <person name="Maharaj K."/>
            <person name="Desjardins C."/>
            <person name="Abeel T."/>
            <person name="Young S."/>
            <person name="Zeng Q."/>
            <person name="Gargeya S."/>
            <person name="Abouelleil A."/>
            <person name="Alvarado L."/>
            <person name="Chapman S.B."/>
            <person name="Gainer-Dewar J."/>
            <person name="Goldberg J."/>
            <person name="Griggs A."/>
            <person name="Gujja S."/>
            <person name="Hansen M."/>
            <person name="Howarth C."/>
            <person name="Imamovic A."/>
            <person name="Larimer J."/>
            <person name="Murphy C."/>
            <person name="Naylor J."/>
            <person name="Pearson M."/>
            <person name="Poon T.W."/>
            <person name="Priest M."/>
            <person name="Roberts A."/>
            <person name="Saif S."/>
            <person name="Shea T."/>
            <person name="Sykes S."/>
            <person name="Wortman J."/>
            <person name="Nusbaum C."/>
            <person name="Birren B."/>
        </authorList>
    </citation>
    <scope>NUCLEOTIDE SEQUENCE [LARGE SCALE GENOMIC DNA]</scope>
    <source>
        <strain evidence="2 3">TKK-01-0051</strain>
    </source>
</reference>
<dbReference type="HOGENOM" id="CLU_074823_0_0_11"/>
<keyword evidence="3" id="KW-1185">Reference proteome</keyword>
<proteinExistence type="predicted"/>
<dbReference type="SUPFAM" id="SSF53800">
    <property type="entry name" value="Chelatase"/>
    <property type="match status" value="1"/>
</dbReference>
<gene>
    <name evidence="2" type="ORF">K875_04676</name>
</gene>
<feature type="compositionally biased region" description="Basic residues" evidence="1">
    <location>
        <begin position="257"/>
        <end position="278"/>
    </location>
</feature>
<dbReference type="Proteomes" id="UP000025947">
    <property type="component" value="Unassembled WGS sequence"/>
</dbReference>
<comment type="caution">
    <text evidence="2">The sequence shown here is derived from an EMBL/GenBank/DDBJ whole genome shotgun (WGS) entry which is preliminary data.</text>
</comment>
<accession>A0A051TS07</accession>
<evidence type="ECO:0000256" key="1">
    <source>
        <dbReference type="SAM" id="MobiDB-lite"/>
    </source>
</evidence>
<evidence type="ECO:0000313" key="3">
    <source>
        <dbReference type="Proteomes" id="UP000025947"/>
    </source>
</evidence>
<protein>
    <recommendedName>
        <fullName evidence="4">Cobalamin biosynthesis protein CbiX</fullName>
    </recommendedName>
</protein>